<feature type="domain" description="AB hydrolase-1" evidence="1">
    <location>
        <begin position="3"/>
        <end position="198"/>
    </location>
</feature>
<reference evidence="2" key="1">
    <citation type="journal article" date="2020" name="mSystems">
        <title>Genome- and Community-Level Interaction Insights into Carbon Utilization and Element Cycling Functions of Hydrothermarchaeota in Hydrothermal Sediment.</title>
        <authorList>
            <person name="Zhou Z."/>
            <person name="Liu Y."/>
            <person name="Xu W."/>
            <person name="Pan J."/>
            <person name="Luo Z.H."/>
            <person name="Li M."/>
        </authorList>
    </citation>
    <scope>NUCLEOTIDE SEQUENCE [LARGE SCALE GENOMIC DNA]</scope>
    <source>
        <strain evidence="2">SpSt-289</strain>
    </source>
</reference>
<evidence type="ECO:0000313" key="2">
    <source>
        <dbReference type="EMBL" id="HDX33492.1"/>
    </source>
</evidence>
<organism evidence="2">
    <name type="scientific">Caldilinea aerophila</name>
    <dbReference type="NCBI Taxonomy" id="133453"/>
    <lineage>
        <taxon>Bacteria</taxon>
        <taxon>Bacillati</taxon>
        <taxon>Chloroflexota</taxon>
        <taxon>Caldilineae</taxon>
        <taxon>Caldilineales</taxon>
        <taxon>Caldilineaceae</taxon>
        <taxon>Caldilinea</taxon>
    </lineage>
</organism>
<comment type="caution">
    <text evidence="2">The sequence shown here is derived from an EMBL/GenBank/DDBJ whole genome shotgun (WGS) entry which is preliminary data.</text>
</comment>
<keyword evidence="2" id="KW-0378">Hydrolase</keyword>
<dbReference type="GO" id="GO:0016787">
    <property type="term" value="F:hydrolase activity"/>
    <property type="evidence" value="ECO:0007669"/>
    <property type="project" value="UniProtKB-KW"/>
</dbReference>
<name>A0A7C1FI44_9CHLR</name>
<dbReference type="InterPro" id="IPR000073">
    <property type="entry name" value="AB_hydrolase_1"/>
</dbReference>
<dbReference type="PANTHER" id="PTHR43689:SF8">
    <property type="entry name" value="ALPHA_BETA-HYDROLASES SUPERFAMILY PROTEIN"/>
    <property type="match status" value="1"/>
</dbReference>
<dbReference type="EMBL" id="DSMG01000194">
    <property type="protein sequence ID" value="HDX33492.1"/>
    <property type="molecule type" value="Genomic_DNA"/>
</dbReference>
<dbReference type="Gene3D" id="3.40.50.1820">
    <property type="entry name" value="alpha/beta hydrolase"/>
    <property type="match status" value="1"/>
</dbReference>
<dbReference type="AlphaFoldDB" id="A0A7C1FI44"/>
<dbReference type="InterPro" id="IPR029058">
    <property type="entry name" value="AB_hydrolase_fold"/>
</dbReference>
<dbReference type="PANTHER" id="PTHR43689">
    <property type="entry name" value="HYDROLASE"/>
    <property type="match status" value="1"/>
</dbReference>
<evidence type="ECO:0000259" key="1">
    <source>
        <dbReference type="Pfam" id="PF12697"/>
    </source>
</evidence>
<accession>A0A7C1FI44</accession>
<dbReference type="Pfam" id="PF12697">
    <property type="entry name" value="Abhydrolase_6"/>
    <property type="match status" value="1"/>
</dbReference>
<sequence length="225" mass="23537">MQRRGRGRSSDAPAYSLVREAEDVAAVVDAVGEPVALVGHSFGGNCCLEAALLTTGVRRLILYEPAVALPVNEELLGHIDALVAGGRREAAVEMFLSEVAGLSGDEIAMVRSSSTWKERVKAAHTLGREERAGGAQAITPVRFASLAVPTLLLTGSEGPLEYRESINRLASMLPGSTLHVLQGQGHAANIGAPSLLAAEIIGFVSPRNPDARKVGRGFNALPGPM</sequence>
<dbReference type="SUPFAM" id="SSF53474">
    <property type="entry name" value="alpha/beta-Hydrolases"/>
    <property type="match status" value="1"/>
</dbReference>
<proteinExistence type="predicted"/>
<protein>
    <submittedName>
        <fullName evidence="2">Alpha/beta fold hydrolase</fullName>
    </submittedName>
</protein>
<gene>
    <name evidence="2" type="ORF">ENQ20_18710</name>
</gene>